<evidence type="ECO:0000259" key="1">
    <source>
        <dbReference type="Pfam" id="PF08241"/>
    </source>
</evidence>
<reference evidence="2" key="1">
    <citation type="submission" date="2018-05" db="EMBL/GenBank/DDBJ databases">
        <authorList>
            <person name="Lanie J.A."/>
            <person name="Ng W.-L."/>
            <person name="Kazmierczak K.M."/>
            <person name="Andrzejewski T.M."/>
            <person name="Davidsen T.M."/>
            <person name="Wayne K.J."/>
            <person name="Tettelin H."/>
            <person name="Glass J.I."/>
            <person name="Rusch D."/>
            <person name="Podicherti R."/>
            <person name="Tsui H.-C.T."/>
            <person name="Winkler M.E."/>
        </authorList>
    </citation>
    <scope>NUCLEOTIDE SEQUENCE</scope>
</reference>
<dbReference type="InterPro" id="IPR013216">
    <property type="entry name" value="Methyltransf_11"/>
</dbReference>
<accession>A0A382UXF0</accession>
<dbReference type="SUPFAM" id="SSF53335">
    <property type="entry name" value="S-adenosyl-L-methionine-dependent methyltransferases"/>
    <property type="match status" value="1"/>
</dbReference>
<dbReference type="PANTHER" id="PTHR43591">
    <property type="entry name" value="METHYLTRANSFERASE"/>
    <property type="match status" value="1"/>
</dbReference>
<feature type="domain" description="Methyltransferase type 11" evidence="1">
    <location>
        <begin position="43"/>
        <end position="132"/>
    </location>
</feature>
<dbReference type="InterPro" id="IPR029063">
    <property type="entry name" value="SAM-dependent_MTases_sf"/>
</dbReference>
<dbReference type="AlphaFoldDB" id="A0A382UXF0"/>
<gene>
    <name evidence="2" type="ORF">METZ01_LOCUS391773</name>
</gene>
<organism evidence="2">
    <name type="scientific">marine metagenome</name>
    <dbReference type="NCBI Taxonomy" id="408172"/>
    <lineage>
        <taxon>unclassified sequences</taxon>
        <taxon>metagenomes</taxon>
        <taxon>ecological metagenomes</taxon>
    </lineage>
</organism>
<proteinExistence type="predicted"/>
<sequence length="251" mass="28495">MGEQQNYYHENEEYADFLEGWDASFYAKYADTLCPDEPGGKALDVGCGVGQVVKRLMEVGYEAHGVEVSGPSIEKAEQISDRCQLYDGRNLPFGDATFDSVGALNVLEHVEEPEAFIAELVRVVKPGGKVVISSPNFFRALGLRDYHPKMRGIGNKWRNWQRLRAKRRQMMADPGSVHFDRMEPISRKPFQPDDDAIVATNSFEIKFFLEQNDCDVLRVECTDRHVAKPIDVALNLGPWRYLMFNAFVVAR</sequence>
<dbReference type="GO" id="GO:0008757">
    <property type="term" value="F:S-adenosylmethionine-dependent methyltransferase activity"/>
    <property type="evidence" value="ECO:0007669"/>
    <property type="project" value="InterPro"/>
</dbReference>
<evidence type="ECO:0000313" key="2">
    <source>
        <dbReference type="EMBL" id="SVD38919.1"/>
    </source>
</evidence>
<feature type="non-terminal residue" evidence="2">
    <location>
        <position position="251"/>
    </location>
</feature>
<dbReference type="Pfam" id="PF08241">
    <property type="entry name" value="Methyltransf_11"/>
    <property type="match status" value="1"/>
</dbReference>
<dbReference type="CDD" id="cd02440">
    <property type="entry name" value="AdoMet_MTases"/>
    <property type="match status" value="1"/>
</dbReference>
<dbReference type="EMBL" id="UINC01147540">
    <property type="protein sequence ID" value="SVD38919.1"/>
    <property type="molecule type" value="Genomic_DNA"/>
</dbReference>
<protein>
    <recommendedName>
        <fullName evidence="1">Methyltransferase type 11 domain-containing protein</fullName>
    </recommendedName>
</protein>
<name>A0A382UXF0_9ZZZZ</name>
<dbReference type="Gene3D" id="3.40.50.150">
    <property type="entry name" value="Vaccinia Virus protein VP39"/>
    <property type="match status" value="1"/>
</dbReference>